<dbReference type="InterPro" id="IPR018076">
    <property type="entry name" value="T2SS_GspF_dom"/>
</dbReference>
<comment type="caution">
    <text evidence="9">The sequence shown here is derived from an EMBL/GenBank/DDBJ whole genome shotgun (WGS) entry which is preliminary data.</text>
</comment>
<sequence>MASEPRFSPQRDMSLPEWLRYRVVRSTFSAQYRQPFYETLHFLLENRKALDEALHMIGNVHTDFGARWHPYHELVQDCLEGVSDNRPGRSVQDVLAVWAPREEAALIGAGMETGNIPRALLQANKLIVARQRILGQVIFASVYPAVLGILGAGLLGVNNLVLVPTMSRISDPARWSGALGMMNGLAQWTSAWGIAAAAVTGGLTVLTFWSLPRWRGRLRRYADRLMPWSVYKDLQGAVFLMNVGALLGAGVPELKTLRTLHGFAAPWLQERIEAAMVCMSEGNSLGLALRNSGYDFPSREAVNYLSLLDEGERAGELISNYADRWLEQALKRVARRANVTKLISLVLIMTFFLLILQMVMQIQDINTFNAH</sequence>
<evidence type="ECO:0000259" key="8">
    <source>
        <dbReference type="Pfam" id="PF00482"/>
    </source>
</evidence>
<dbReference type="InterPro" id="IPR003004">
    <property type="entry name" value="GspF/PilC"/>
</dbReference>
<feature type="transmembrane region" description="Helical" evidence="7">
    <location>
        <begin position="191"/>
        <end position="211"/>
    </location>
</feature>
<reference evidence="9 10" key="1">
    <citation type="journal article" date="2013" name="Syst. Appl. Microbiol.">
        <title>Phylogenetic position and virulence apparatus of the pear flower necrosis pathogen Erwinia piriflorinigrans CFBP 5888T as assessed by comparative genomics.</title>
        <authorList>
            <person name="Smits T.H."/>
            <person name="Rezzonico F."/>
            <person name="Lopez M.M."/>
            <person name="Blom J."/>
            <person name="Goesmann A."/>
            <person name="Frey J.E."/>
            <person name="Duffy B."/>
        </authorList>
    </citation>
    <scope>NUCLEOTIDE SEQUENCE [LARGE SCALE GENOMIC DNA]</scope>
    <source>
        <strain evidence="10">CFBP5888</strain>
    </source>
</reference>
<organism evidence="9 10">
    <name type="scientific">Erwinia piriflorinigrans CFBP 5888</name>
    <dbReference type="NCBI Taxonomy" id="1161919"/>
    <lineage>
        <taxon>Bacteria</taxon>
        <taxon>Pseudomonadati</taxon>
        <taxon>Pseudomonadota</taxon>
        <taxon>Gammaproteobacteria</taxon>
        <taxon>Enterobacterales</taxon>
        <taxon>Erwiniaceae</taxon>
        <taxon>Erwinia</taxon>
    </lineage>
</organism>
<keyword evidence="6 7" id="KW-0472">Membrane</keyword>
<dbReference type="InterPro" id="IPR042094">
    <property type="entry name" value="T2SS_GspF_sf"/>
</dbReference>
<comment type="subcellular location">
    <subcellularLocation>
        <location evidence="1">Cell membrane</location>
        <topology evidence="1">Multi-pass membrane protein</topology>
    </subcellularLocation>
</comment>
<comment type="similarity">
    <text evidence="2">Belongs to the GSP F family.</text>
</comment>
<evidence type="ECO:0000256" key="4">
    <source>
        <dbReference type="ARBA" id="ARBA00022692"/>
    </source>
</evidence>
<keyword evidence="10" id="KW-1185">Reference proteome</keyword>
<dbReference type="AlphaFoldDB" id="V5Z3U0"/>
<feature type="domain" description="Type II secretion system protein GspF" evidence="8">
    <location>
        <begin position="36"/>
        <end position="164"/>
    </location>
</feature>
<proteinExistence type="inferred from homology"/>
<evidence type="ECO:0000256" key="5">
    <source>
        <dbReference type="ARBA" id="ARBA00022989"/>
    </source>
</evidence>
<evidence type="ECO:0000256" key="2">
    <source>
        <dbReference type="ARBA" id="ARBA00005745"/>
    </source>
</evidence>
<dbReference type="GO" id="GO:0005886">
    <property type="term" value="C:plasma membrane"/>
    <property type="evidence" value="ECO:0007669"/>
    <property type="project" value="UniProtKB-SubCell"/>
</dbReference>
<keyword evidence="3" id="KW-1003">Cell membrane</keyword>
<dbReference type="EMBL" id="CAHS01000006">
    <property type="protein sequence ID" value="CCG85957.1"/>
    <property type="molecule type" value="Genomic_DNA"/>
</dbReference>
<evidence type="ECO:0000313" key="9">
    <source>
        <dbReference type="EMBL" id="CCG85957.1"/>
    </source>
</evidence>
<keyword evidence="5 7" id="KW-1133">Transmembrane helix</keyword>
<dbReference type="Gene3D" id="1.20.81.30">
    <property type="entry name" value="Type II secretion system (T2SS), domain F"/>
    <property type="match status" value="2"/>
</dbReference>
<protein>
    <submittedName>
        <fullName evidence="9">Toxin coregulated pilus biosynthesis protein E TCP pilus biosynthesis protein tcpE</fullName>
    </submittedName>
</protein>
<dbReference type="PANTHER" id="PTHR30012:SF0">
    <property type="entry name" value="TYPE II SECRETION SYSTEM PROTEIN F-RELATED"/>
    <property type="match status" value="1"/>
</dbReference>
<evidence type="ECO:0000313" key="10">
    <source>
        <dbReference type="Proteomes" id="UP000018217"/>
    </source>
</evidence>
<name>V5Z3U0_9GAMM</name>
<evidence type="ECO:0000256" key="7">
    <source>
        <dbReference type="SAM" id="Phobius"/>
    </source>
</evidence>
<evidence type="ECO:0000256" key="3">
    <source>
        <dbReference type="ARBA" id="ARBA00022475"/>
    </source>
</evidence>
<dbReference type="STRING" id="1161919.EPIR_0592"/>
<dbReference type="OrthoDB" id="7031359at2"/>
<evidence type="ECO:0000256" key="1">
    <source>
        <dbReference type="ARBA" id="ARBA00004651"/>
    </source>
</evidence>
<keyword evidence="4 7" id="KW-0812">Transmembrane</keyword>
<dbReference type="Pfam" id="PF00482">
    <property type="entry name" value="T2SSF"/>
    <property type="match status" value="2"/>
</dbReference>
<dbReference type="RefSeq" id="WP_023653795.1">
    <property type="nucleotide sequence ID" value="NZ_CAHS01000006.1"/>
</dbReference>
<evidence type="ECO:0000256" key="6">
    <source>
        <dbReference type="ARBA" id="ARBA00023136"/>
    </source>
</evidence>
<dbReference type="PANTHER" id="PTHR30012">
    <property type="entry name" value="GENERAL SECRETION PATHWAY PROTEIN"/>
    <property type="match status" value="1"/>
</dbReference>
<feature type="domain" description="Type II secretion system protein GspF" evidence="8">
    <location>
        <begin position="239"/>
        <end position="356"/>
    </location>
</feature>
<gene>
    <name evidence="9" type="primary">pilR</name>
    <name evidence="9" type="ORF">EPIR_0592</name>
</gene>
<feature type="transmembrane region" description="Helical" evidence="7">
    <location>
        <begin position="342"/>
        <end position="362"/>
    </location>
</feature>
<dbReference type="Proteomes" id="UP000018217">
    <property type="component" value="Unassembled WGS sequence"/>
</dbReference>
<accession>V5Z3U0</accession>
<feature type="transmembrane region" description="Helical" evidence="7">
    <location>
        <begin position="133"/>
        <end position="157"/>
    </location>
</feature>